<dbReference type="Ensembl" id="ENSEBUT00000021216.1">
    <property type="protein sequence ID" value="ENSEBUP00000020640.1"/>
    <property type="gene ID" value="ENSEBUG00000012746.1"/>
</dbReference>
<evidence type="ECO:0000256" key="5">
    <source>
        <dbReference type="ARBA" id="ARBA00022777"/>
    </source>
</evidence>
<dbReference type="GeneTree" id="ENSGT00390000010053"/>
<organism evidence="8 9">
    <name type="scientific">Eptatretus burgeri</name>
    <name type="common">Inshore hagfish</name>
    <dbReference type="NCBI Taxonomy" id="7764"/>
    <lineage>
        <taxon>Eukaryota</taxon>
        <taxon>Metazoa</taxon>
        <taxon>Chordata</taxon>
        <taxon>Craniata</taxon>
        <taxon>Vertebrata</taxon>
        <taxon>Cyclostomata</taxon>
        <taxon>Myxini</taxon>
        <taxon>Myxiniformes</taxon>
        <taxon>Myxinidae</taxon>
        <taxon>Eptatretinae</taxon>
        <taxon>Eptatretus</taxon>
    </lineage>
</organism>
<dbReference type="GO" id="GO:0035299">
    <property type="term" value="F:inositol-1,3,4,5,6-pentakisphosphate 2-kinase activity"/>
    <property type="evidence" value="ECO:0007669"/>
    <property type="project" value="UniProtKB-EC"/>
</dbReference>
<evidence type="ECO:0000313" key="8">
    <source>
        <dbReference type="Ensembl" id="ENSEBUP00000020640.1"/>
    </source>
</evidence>
<dbReference type="PANTHER" id="PTHR14456:SF2">
    <property type="entry name" value="INOSITOL-PENTAKISPHOSPHATE 2-KINASE"/>
    <property type="match status" value="1"/>
</dbReference>
<sequence length="496" mass="55935">MQDGETCWRYLGEGNRSVVLAHSRALSNVAERLRNMIDYTQQVMKSLIGPAYVHCGELAEMPTDLAKRISAQIHHFRPASRHGKTMDVWSGFATRLPNLTRLQPPEGLEPHADVLCIEIKPKCGFLPTPCRVRSMLKQRVCRYCMHQYLKVTNGKCKKVNRYCPLDLYSGDVQRMEFAIRGLLENPQNNLRVFKNGELIFGCRDERACPTDLPALAAHLRPFFASGPDEVNEGGENVIGMLVAFLVHALLHEPNEQGDDIWQDDALNSSGYFKSTTICTASQFGHNGSRNGCSLSQDSDRLPPSCVLARVRRAQCLDLLDIEGVHPLYLRLQQHILKQPPQSRFSLRLDQPYDGEFLQVLQDKSTFDDGSLQFAVRKIQQYLVSMTAKDVSIMIACAAHGNFREKTLTTTTCQTSSKFWPPATLSVLPSLPTSTAKLSLPRLRFSVSVLDLDPKPLEKVAHHWRQDRQILECYNAWHNKRLRSGVISNAGQHAEMV</sequence>
<dbReference type="InterPro" id="IPR043001">
    <property type="entry name" value="IP5_2-K_N_lobe"/>
</dbReference>
<keyword evidence="6 7" id="KW-0067">ATP-binding</keyword>
<reference evidence="8" key="2">
    <citation type="submission" date="2025-09" db="UniProtKB">
        <authorList>
            <consortium name="Ensembl"/>
        </authorList>
    </citation>
    <scope>IDENTIFICATION</scope>
</reference>
<evidence type="ECO:0000256" key="2">
    <source>
        <dbReference type="ARBA" id="ARBA00012023"/>
    </source>
</evidence>
<comment type="catalytic activity">
    <reaction evidence="7">
        <text>1D-myo-inositol 1,3,4,5,6-pentakisphosphate + ATP = 1D-myo-inositol hexakisphosphate + ADP + H(+)</text>
        <dbReference type="Rhea" id="RHEA:20313"/>
        <dbReference type="ChEBI" id="CHEBI:15378"/>
        <dbReference type="ChEBI" id="CHEBI:30616"/>
        <dbReference type="ChEBI" id="CHEBI:57733"/>
        <dbReference type="ChEBI" id="CHEBI:58130"/>
        <dbReference type="ChEBI" id="CHEBI:456216"/>
        <dbReference type="EC" id="2.7.1.158"/>
    </reaction>
</comment>
<reference evidence="8" key="1">
    <citation type="submission" date="2025-08" db="UniProtKB">
        <authorList>
            <consortium name="Ensembl"/>
        </authorList>
    </citation>
    <scope>IDENTIFICATION</scope>
</reference>
<comment type="domain">
    <text evidence="7">The EXKPK motif is conserved in inositol-pentakisphosphate 2-kinases of both family 1 and 2.</text>
</comment>
<keyword evidence="5 7" id="KW-0418">Kinase</keyword>
<keyword evidence="3 7" id="KW-0808">Transferase</keyword>
<evidence type="ECO:0000256" key="7">
    <source>
        <dbReference type="RuleBase" id="RU364126"/>
    </source>
</evidence>
<dbReference type="GO" id="GO:0032958">
    <property type="term" value="P:inositol phosphate biosynthetic process"/>
    <property type="evidence" value="ECO:0007669"/>
    <property type="project" value="TreeGrafter"/>
</dbReference>
<dbReference type="AlphaFoldDB" id="A0A8C4QVW2"/>
<evidence type="ECO:0000256" key="1">
    <source>
        <dbReference type="ARBA" id="ARBA00007229"/>
    </source>
</evidence>
<evidence type="ECO:0000313" key="9">
    <source>
        <dbReference type="Proteomes" id="UP000694388"/>
    </source>
</evidence>
<proteinExistence type="inferred from homology"/>
<dbReference type="GO" id="GO:0005524">
    <property type="term" value="F:ATP binding"/>
    <property type="evidence" value="ECO:0007669"/>
    <property type="project" value="UniProtKB-KW"/>
</dbReference>
<protein>
    <recommendedName>
        <fullName evidence="2 7">Inositol-pentakisphosphate 2-kinase</fullName>
        <ecNumber evidence="2 7">2.7.1.158</ecNumber>
    </recommendedName>
</protein>
<comment type="similarity">
    <text evidence="1">Belongs to the IPK1 type 2 family.</text>
</comment>
<keyword evidence="4 7" id="KW-0547">Nucleotide-binding</keyword>
<dbReference type="PANTHER" id="PTHR14456">
    <property type="entry name" value="INOSITOL POLYPHOSPHATE KINASE 1"/>
    <property type="match status" value="1"/>
</dbReference>
<dbReference type="EC" id="2.7.1.158" evidence="2 7"/>
<dbReference type="InterPro" id="IPR009286">
    <property type="entry name" value="Ins_P5_2-kin"/>
</dbReference>
<accession>A0A8C4QVW2</accession>
<dbReference type="Proteomes" id="UP000694388">
    <property type="component" value="Unplaced"/>
</dbReference>
<comment type="function">
    <text evidence="7">Phosphorylates Ins(1,3,4,5,6)P5 at position 2 to form Ins(1,2,3,4,5,6)P6 (InsP6 or phytate).</text>
</comment>
<dbReference type="GO" id="GO:0005634">
    <property type="term" value="C:nucleus"/>
    <property type="evidence" value="ECO:0007669"/>
    <property type="project" value="TreeGrafter"/>
</dbReference>
<evidence type="ECO:0000256" key="3">
    <source>
        <dbReference type="ARBA" id="ARBA00022679"/>
    </source>
</evidence>
<keyword evidence="9" id="KW-1185">Reference proteome</keyword>
<evidence type="ECO:0000256" key="4">
    <source>
        <dbReference type="ARBA" id="ARBA00022741"/>
    </source>
</evidence>
<name>A0A8C4QVW2_EPTBU</name>
<dbReference type="Gene3D" id="3.30.200.110">
    <property type="entry name" value="Inositol-pentakisphosphate 2-kinase, N-lobe"/>
    <property type="match status" value="1"/>
</dbReference>
<dbReference type="Pfam" id="PF06090">
    <property type="entry name" value="Ins_P5_2-kin"/>
    <property type="match status" value="1"/>
</dbReference>
<evidence type="ECO:0000256" key="6">
    <source>
        <dbReference type="ARBA" id="ARBA00022840"/>
    </source>
</evidence>